<dbReference type="Pfam" id="PF00390">
    <property type="entry name" value="malic"/>
    <property type="match status" value="1"/>
</dbReference>
<dbReference type="InterPro" id="IPR012302">
    <property type="entry name" value="Malic_NAD-bd"/>
</dbReference>
<feature type="binding site" evidence="6">
    <location>
        <position position="314"/>
    </location>
    <ligand>
        <name>(S)-malate</name>
        <dbReference type="ChEBI" id="CHEBI:15589"/>
    </ligand>
</feature>
<dbReference type="InterPro" id="IPR012301">
    <property type="entry name" value="Malic_N_dom"/>
</dbReference>
<evidence type="ECO:0000256" key="5">
    <source>
        <dbReference type="PIRSR" id="PIRSR000106-1"/>
    </source>
</evidence>
<evidence type="ECO:0000256" key="6">
    <source>
        <dbReference type="PIRSR" id="PIRSR000106-2"/>
    </source>
</evidence>
<dbReference type="InterPro" id="IPR015884">
    <property type="entry name" value="Malic_enzyme_CS"/>
</dbReference>
<reference evidence="10" key="1">
    <citation type="journal article" date="2013" name="Extremophiles">
        <title>Proteinivorax tanatarense gen. nov., sp. nov., an anaerobic, haloalkaliphilic, proteolytic bacterium isolated from a decaying algal bloom, and proposal of Proteinivoraceae fam. nov.</title>
        <authorList>
            <person name="Kevbrin V."/>
            <person name="Boltyanskaya Y."/>
            <person name="Zhilina T."/>
            <person name="Kolganova T."/>
            <person name="Lavrentjeva E."/>
            <person name="Kuznetsov B."/>
        </authorList>
    </citation>
    <scope>NUCLEOTIDE SEQUENCE</scope>
    <source>
        <strain evidence="10">Z-910T</strain>
    </source>
</reference>
<dbReference type="Gene3D" id="3.40.50.10380">
    <property type="entry name" value="Malic enzyme, N-terminal domain"/>
    <property type="match status" value="1"/>
</dbReference>
<reference evidence="10" key="2">
    <citation type="submission" date="2024-06" db="EMBL/GenBank/DDBJ databases">
        <authorList>
            <person name="Petrova K.O."/>
            <person name="Toshchakov S.V."/>
            <person name="Boltjanskaja Y.V."/>
            <person name="Kevbrin V."/>
        </authorList>
    </citation>
    <scope>NUCLEOTIDE SEQUENCE</scope>
    <source>
        <strain evidence="10">Z-910T</strain>
    </source>
</reference>
<evidence type="ECO:0000256" key="7">
    <source>
        <dbReference type="PIRSR" id="PIRSR000106-3"/>
    </source>
</evidence>
<sequence>MRDKALKMHKENKGKLEVASKVALKDADDLSLAYSPGVAEPCTEIHKDKSTAYDYTAKGNLVAVVSDGTAVLGLGDIGPEASMPVMEGKAVLFKSFSGVDGFPICVDTTDPDKIVELVRAIQPTFGGVNLEDIAAPACFEIERRLKEICDIPIFHDDQHGTAIVTVAGLINALKLVDKKAKDIKVVVNGAGASAISVTKLVMKLGAKNIIMCDRQGSIYEGRQEAMNKYKEEIARTTNPKNEKVTLEEAMVDADLFIGLSAGNVVSEKMVFKMAKDPIVFAMANPTPEIDPALAKKAGARVIGTGRSDYPNQVNNVLAFPGIFRGALDTRATDINEEMKIAAAEGIAQLIDREELTEEYVIPNPFDPRVAPMVAKKVAQAAMDTGVATIKVNPDDVEQKTKTLATIK</sequence>
<dbReference type="FunFam" id="3.40.50.10380:FF:000003">
    <property type="entry name" value="NADP-dependent malic enzyme"/>
    <property type="match status" value="1"/>
</dbReference>
<evidence type="ECO:0000256" key="4">
    <source>
        <dbReference type="ARBA" id="ARBA00023002"/>
    </source>
</evidence>
<organism evidence="10">
    <name type="scientific">Proteinivorax tanatarense</name>
    <dbReference type="NCBI Taxonomy" id="1260629"/>
    <lineage>
        <taxon>Bacteria</taxon>
        <taxon>Bacillati</taxon>
        <taxon>Bacillota</taxon>
        <taxon>Clostridia</taxon>
        <taxon>Eubacteriales</taxon>
        <taxon>Proteinivoracaceae</taxon>
        <taxon>Proteinivorax</taxon>
    </lineage>
</organism>
<dbReference type="SUPFAM" id="SSF51735">
    <property type="entry name" value="NAD(P)-binding Rossmann-fold domains"/>
    <property type="match status" value="1"/>
</dbReference>
<evidence type="ECO:0000256" key="2">
    <source>
        <dbReference type="ARBA" id="ARBA00008785"/>
    </source>
</evidence>
<keyword evidence="3 7" id="KW-0479">Metal-binding</keyword>
<evidence type="ECO:0000259" key="9">
    <source>
        <dbReference type="SMART" id="SM01274"/>
    </source>
</evidence>
<feature type="binding site" evidence="7">
    <location>
        <position position="132"/>
    </location>
    <ligand>
        <name>a divalent metal cation</name>
        <dbReference type="ChEBI" id="CHEBI:60240"/>
    </ligand>
</feature>
<comment type="cofactor">
    <cofactor evidence="1">
        <name>Mn(2+)</name>
        <dbReference type="ChEBI" id="CHEBI:29035"/>
    </cofactor>
</comment>
<dbReference type="EMBL" id="CP158367">
    <property type="protein sequence ID" value="XBX73980.1"/>
    <property type="molecule type" value="Genomic_DNA"/>
</dbReference>
<dbReference type="SUPFAM" id="SSF53223">
    <property type="entry name" value="Aminoacid dehydrogenase-like, N-terminal domain"/>
    <property type="match status" value="1"/>
</dbReference>
<dbReference type="PIRSF" id="PIRSF000106">
    <property type="entry name" value="ME"/>
    <property type="match status" value="1"/>
</dbReference>
<dbReference type="GO" id="GO:0016616">
    <property type="term" value="F:oxidoreductase activity, acting on the CH-OH group of donors, NAD or NADP as acceptor"/>
    <property type="evidence" value="ECO:0007669"/>
    <property type="project" value="InterPro"/>
</dbReference>
<feature type="domain" description="Malic enzyme N-terminal" evidence="9">
    <location>
        <begin position="13"/>
        <end position="146"/>
    </location>
</feature>
<feature type="binding site" evidence="7">
    <location>
        <position position="157"/>
    </location>
    <ligand>
        <name>a divalent metal cation</name>
        <dbReference type="ChEBI" id="CHEBI:60240"/>
    </ligand>
</feature>
<keyword evidence="4" id="KW-0560">Oxidoreductase</keyword>
<comment type="cofactor">
    <cofactor evidence="7">
        <name>Mg(2+)</name>
        <dbReference type="ChEBI" id="CHEBI:18420"/>
    </cofactor>
    <cofactor evidence="7">
        <name>Mn(2+)</name>
        <dbReference type="ChEBI" id="CHEBI:29035"/>
    </cofactor>
    <text evidence="7">Divalent metal cations. Prefers magnesium or manganese.</text>
</comment>
<name>A0AAU7VJC2_9FIRM</name>
<dbReference type="AlphaFoldDB" id="A0AAU7VJC2"/>
<feature type="binding site" evidence="6">
    <location>
        <position position="284"/>
    </location>
    <ligand>
        <name>(S)-malate</name>
        <dbReference type="ChEBI" id="CHEBI:15589"/>
    </ligand>
</feature>
<dbReference type="PANTHER" id="PTHR43237:SF4">
    <property type="entry name" value="NADP-DEPENDENT MALIC ENZYME"/>
    <property type="match status" value="1"/>
</dbReference>
<dbReference type="InterPro" id="IPR037062">
    <property type="entry name" value="Malic_N_dom_sf"/>
</dbReference>
<feature type="domain" description="Malic enzyme NAD-binding" evidence="8">
    <location>
        <begin position="158"/>
        <end position="382"/>
    </location>
</feature>
<dbReference type="SMART" id="SM01274">
    <property type="entry name" value="malic"/>
    <property type="match status" value="1"/>
</dbReference>
<evidence type="ECO:0000256" key="1">
    <source>
        <dbReference type="ARBA" id="ARBA00001936"/>
    </source>
</evidence>
<feature type="active site" description="Proton acceptor" evidence="5">
    <location>
        <position position="89"/>
    </location>
</feature>
<gene>
    <name evidence="10" type="ORF">PRVXT_001999</name>
</gene>
<comment type="similarity">
    <text evidence="2">Belongs to the malic enzymes family.</text>
</comment>
<dbReference type="Pfam" id="PF03949">
    <property type="entry name" value="Malic_M"/>
    <property type="match status" value="1"/>
</dbReference>
<dbReference type="InterPro" id="IPR001891">
    <property type="entry name" value="Malic_OxRdtase"/>
</dbReference>
<evidence type="ECO:0000313" key="10">
    <source>
        <dbReference type="EMBL" id="XBX73980.1"/>
    </source>
</evidence>
<evidence type="ECO:0000259" key="8">
    <source>
        <dbReference type="SMART" id="SM00919"/>
    </source>
</evidence>
<proteinExistence type="inferred from homology"/>
<dbReference type="InterPro" id="IPR051674">
    <property type="entry name" value="Malate_Decarboxylase"/>
</dbReference>
<evidence type="ECO:0000256" key="3">
    <source>
        <dbReference type="ARBA" id="ARBA00022723"/>
    </source>
</evidence>
<dbReference type="GO" id="GO:0046872">
    <property type="term" value="F:metal ion binding"/>
    <property type="evidence" value="ECO:0007669"/>
    <property type="project" value="UniProtKB-KW"/>
</dbReference>
<dbReference type="FunFam" id="3.40.50.720:FF:000095">
    <property type="entry name" value="NADP-dependent malic enzyme"/>
    <property type="match status" value="1"/>
</dbReference>
<dbReference type="InterPro" id="IPR036291">
    <property type="entry name" value="NAD(P)-bd_dom_sf"/>
</dbReference>
<dbReference type="PANTHER" id="PTHR43237">
    <property type="entry name" value="NADP-DEPENDENT MALIC ENZYME"/>
    <property type="match status" value="1"/>
</dbReference>
<dbReference type="CDD" id="cd05311">
    <property type="entry name" value="NAD_bind_2_malic_enz"/>
    <property type="match status" value="1"/>
</dbReference>
<protein>
    <submittedName>
        <fullName evidence="10">Malic enzyme-like NAD(P)-binding protein</fullName>
    </submittedName>
</protein>
<dbReference type="PROSITE" id="PS00331">
    <property type="entry name" value="MALIC_ENZYMES"/>
    <property type="match status" value="1"/>
</dbReference>
<dbReference type="InterPro" id="IPR045213">
    <property type="entry name" value="Malic_NAD-bd_bact_type"/>
</dbReference>
<dbReference type="GO" id="GO:0051287">
    <property type="term" value="F:NAD binding"/>
    <property type="evidence" value="ECO:0007669"/>
    <property type="project" value="InterPro"/>
</dbReference>
<dbReference type="RefSeq" id="WP_350342741.1">
    <property type="nucleotide sequence ID" value="NZ_CP158367.1"/>
</dbReference>
<dbReference type="SMART" id="SM00919">
    <property type="entry name" value="Malic_M"/>
    <property type="match status" value="1"/>
</dbReference>
<dbReference type="GO" id="GO:0004470">
    <property type="term" value="F:malic enzyme activity"/>
    <property type="evidence" value="ECO:0007669"/>
    <property type="project" value="InterPro"/>
</dbReference>
<dbReference type="InterPro" id="IPR046346">
    <property type="entry name" value="Aminoacid_DH-like_N_sf"/>
</dbReference>
<feature type="binding site" evidence="7">
    <location>
        <position position="131"/>
    </location>
    <ligand>
        <name>a divalent metal cation</name>
        <dbReference type="ChEBI" id="CHEBI:60240"/>
    </ligand>
</feature>
<dbReference type="Gene3D" id="3.40.50.720">
    <property type="entry name" value="NAD(P)-binding Rossmann-like Domain"/>
    <property type="match status" value="1"/>
</dbReference>
<accession>A0AAU7VJC2</accession>
<feature type="active site" description="Proton donor" evidence="5">
    <location>
        <position position="34"/>
    </location>
</feature>